<evidence type="ECO:0000256" key="2">
    <source>
        <dbReference type="SAM" id="MobiDB-lite"/>
    </source>
</evidence>
<accession>A0A8S9PW00</accession>
<evidence type="ECO:0000256" key="1">
    <source>
        <dbReference type="SAM" id="Coils"/>
    </source>
</evidence>
<evidence type="ECO:0000313" key="4">
    <source>
        <dbReference type="Proteomes" id="UP000712600"/>
    </source>
</evidence>
<reference evidence="3" key="1">
    <citation type="submission" date="2019-12" db="EMBL/GenBank/DDBJ databases">
        <title>Genome sequencing and annotation of Brassica cretica.</title>
        <authorList>
            <person name="Studholme D.J."/>
            <person name="Sarris P."/>
        </authorList>
    </citation>
    <scope>NUCLEOTIDE SEQUENCE</scope>
    <source>
        <strain evidence="3">PFS-109/04</strain>
        <tissue evidence="3">Leaf</tissue>
    </source>
</reference>
<proteinExistence type="predicted"/>
<protein>
    <submittedName>
        <fullName evidence="3">Uncharacterized protein</fullName>
    </submittedName>
</protein>
<evidence type="ECO:0000313" key="3">
    <source>
        <dbReference type="EMBL" id="KAF3525544.1"/>
    </source>
</evidence>
<gene>
    <name evidence="3" type="ORF">F2Q69_00048558</name>
</gene>
<feature type="compositionally biased region" description="Low complexity" evidence="2">
    <location>
        <begin position="106"/>
        <end position="122"/>
    </location>
</feature>
<sequence>MYRGQDSNFGSIYFEFDAEARAKFVSLIDRMINDCGSEVERLMKELAESKERSSYLETKLAIIEDYHSLEMSRQRLRSASSRELGKTASSLLKAKKAKKLNRRLAPRATAAPASQPSAAPHPDFQNIPELPITDRGDFQRILVDALQRILVDALEKWIIGNYMLFIYFFE</sequence>
<dbReference type="EMBL" id="QGKX02001347">
    <property type="protein sequence ID" value="KAF3525544.1"/>
    <property type="molecule type" value="Genomic_DNA"/>
</dbReference>
<name>A0A8S9PW00_BRACR</name>
<comment type="caution">
    <text evidence="3">The sequence shown here is derived from an EMBL/GenBank/DDBJ whole genome shotgun (WGS) entry which is preliminary data.</text>
</comment>
<feature type="coiled-coil region" evidence="1">
    <location>
        <begin position="32"/>
        <end position="59"/>
    </location>
</feature>
<dbReference type="AlphaFoldDB" id="A0A8S9PW00"/>
<dbReference type="Proteomes" id="UP000712600">
    <property type="component" value="Unassembled WGS sequence"/>
</dbReference>
<organism evidence="3 4">
    <name type="scientific">Brassica cretica</name>
    <name type="common">Mustard</name>
    <dbReference type="NCBI Taxonomy" id="69181"/>
    <lineage>
        <taxon>Eukaryota</taxon>
        <taxon>Viridiplantae</taxon>
        <taxon>Streptophyta</taxon>
        <taxon>Embryophyta</taxon>
        <taxon>Tracheophyta</taxon>
        <taxon>Spermatophyta</taxon>
        <taxon>Magnoliopsida</taxon>
        <taxon>eudicotyledons</taxon>
        <taxon>Gunneridae</taxon>
        <taxon>Pentapetalae</taxon>
        <taxon>rosids</taxon>
        <taxon>malvids</taxon>
        <taxon>Brassicales</taxon>
        <taxon>Brassicaceae</taxon>
        <taxon>Brassiceae</taxon>
        <taxon>Brassica</taxon>
    </lineage>
</organism>
<feature type="region of interest" description="Disordered" evidence="2">
    <location>
        <begin position="103"/>
        <end position="126"/>
    </location>
</feature>
<keyword evidence="1" id="KW-0175">Coiled coil</keyword>